<keyword evidence="3 18" id="KW-1003">Cell membrane</keyword>
<evidence type="ECO:0000256" key="6">
    <source>
        <dbReference type="ARBA" id="ARBA00022716"/>
    </source>
</evidence>
<comment type="caution">
    <text evidence="23">The sequence shown here is derived from an EMBL/GenBank/DDBJ whole genome shotgun (WGS) entry which is preliminary data.</text>
</comment>
<evidence type="ECO:0000256" key="11">
    <source>
        <dbReference type="ARBA" id="ARBA00022837"/>
    </source>
</evidence>
<dbReference type="GO" id="GO:0000139">
    <property type="term" value="C:Golgi membrane"/>
    <property type="evidence" value="ECO:0007669"/>
    <property type="project" value="UniProtKB-SubCell"/>
</dbReference>
<dbReference type="Pfam" id="PF01079">
    <property type="entry name" value="Hint"/>
    <property type="match status" value="1"/>
</dbReference>
<keyword evidence="7" id="KW-0479">Metal-binding</keyword>
<dbReference type="GO" id="GO:0048731">
    <property type="term" value="P:system development"/>
    <property type="evidence" value="ECO:0007669"/>
    <property type="project" value="UniProtKB-ARBA"/>
</dbReference>
<evidence type="ECO:0000259" key="21">
    <source>
        <dbReference type="SMART" id="SM00305"/>
    </source>
</evidence>
<evidence type="ECO:0000256" key="10">
    <source>
        <dbReference type="ARBA" id="ARBA00022813"/>
    </source>
</evidence>
<evidence type="ECO:0000256" key="2">
    <source>
        <dbReference type="ARBA" id="ARBA00022473"/>
    </source>
</evidence>
<proteinExistence type="inferred from homology"/>
<evidence type="ECO:0000256" key="9">
    <source>
        <dbReference type="ARBA" id="ARBA00022801"/>
    </source>
</evidence>
<feature type="compositionally biased region" description="Basic and acidic residues" evidence="19">
    <location>
        <begin position="666"/>
        <end position="681"/>
    </location>
</feature>
<keyword evidence="24" id="KW-1185">Reference proteome</keyword>
<dbReference type="AlphaFoldDB" id="A0A8T0ESB3"/>
<evidence type="ECO:0000256" key="8">
    <source>
        <dbReference type="ARBA" id="ARBA00022729"/>
    </source>
</evidence>
<dbReference type="GO" id="GO:0016015">
    <property type="term" value="F:morphogen activity"/>
    <property type="evidence" value="ECO:0007669"/>
    <property type="project" value="UniProtKB-KW"/>
</dbReference>
<evidence type="ECO:0000256" key="12">
    <source>
        <dbReference type="ARBA" id="ARBA00023136"/>
    </source>
</evidence>
<comment type="similarity">
    <text evidence="1 18">Belongs to the hedgehog family.</text>
</comment>
<dbReference type="GO" id="GO:0016740">
    <property type="term" value="F:transferase activity"/>
    <property type="evidence" value="ECO:0007669"/>
    <property type="project" value="UniProtKB-KW"/>
</dbReference>
<name>A0A8T0ESB3_ARGBR</name>
<protein>
    <recommendedName>
        <fullName evidence="18">Hedgehog protein</fullName>
    </recommendedName>
</protein>
<feature type="domain" description="Hint" evidence="22">
    <location>
        <begin position="198"/>
        <end position="304"/>
    </location>
</feature>
<comment type="subcellular location">
    <molecule>Protein hedgehog N-product</molecule>
    <subcellularLocation>
        <location evidence="18">Cell membrane</location>
        <topology evidence="18">Lipid-anchor</topology>
    </subcellularLocation>
</comment>
<dbReference type="InterPro" id="IPR050387">
    <property type="entry name" value="Hedgehog_Signaling"/>
</dbReference>
<dbReference type="GO" id="GO:0016539">
    <property type="term" value="P:intein-mediated protein splicing"/>
    <property type="evidence" value="ECO:0007669"/>
    <property type="project" value="InterPro"/>
</dbReference>
<evidence type="ECO:0000259" key="22">
    <source>
        <dbReference type="SMART" id="SM00306"/>
    </source>
</evidence>
<accession>A0A8T0ESB3</accession>
<evidence type="ECO:0000256" key="13">
    <source>
        <dbReference type="ARBA" id="ARBA00023139"/>
    </source>
</evidence>
<feature type="domain" description="Hint" evidence="21">
    <location>
        <begin position="311"/>
        <end position="355"/>
    </location>
</feature>
<dbReference type="InterPro" id="IPR003586">
    <property type="entry name" value="Hint_dom_C"/>
</dbReference>
<keyword evidence="15" id="KW-0504">Morphogen</keyword>
<dbReference type="GO" id="GO:0007224">
    <property type="term" value="P:smoothened signaling pathway"/>
    <property type="evidence" value="ECO:0007669"/>
    <property type="project" value="TreeGrafter"/>
</dbReference>
<keyword evidence="6" id="KW-0709">Segmentation polarity protein</keyword>
<comment type="function">
    <molecule>Protein hedgehog N-product</molecule>
    <text evidence="18">The dually lipidated hedgehog protein N-product is a morphogen which is essential for a variety of patterning events during development.</text>
</comment>
<sequence length="727" mass="82049">MPSPLMWVALLYGMIFLYGGQPASACGPGKFFGSRRTPRKLTPLVYKEHIPNTEEFSLAASEPPEGRLTRNDPKFKDLVPNYSKDIIFRDEEGTGSDRLMSNRCKEKLDTLAISVMNMYPGVKLRVTEAWDEEGLHAPQSLHNEGRAVDVTTSDRDRSKYGMLARLAVEAGFDFVYYESRAHIHCSVKPESADGARSGGCFSANSTIQTETGRKRMAELRIGDRVLVTTPRGDLEYSEVILFLDRNPTDNRTYIAIETESGAKITLTPSHLIFTEPDQRTADVTNLYATYAKNVQIGHYVYVVSRTGAHPRGQLILEKVKNIAVESEVGVYAPLTRHGTVVVNDVVASCYAMMYEQSLAHLAFMPVRLLHNFKQASVHALQKLHFVKFRTNNTIEEHQGIHWLKKLLITDQIKKRVPSQIRDHFVDVWSDFVDPSVLAKKLDHYESVRTKSNFVKFHERKMVERNRPFSPKKEEKYKATERMATAKSNENKPWRNLASQRNWRRDNFDQRKQFQCYECLSTTHLRPNCPQLKRNQPIEKINQVGSAHENELFAPYISEGSVNGSEIKILRDSGASVDIVTRNYVSNADFTGDVIWVKQSLDLDLRCLPLARVKLTSPEFGEVVTKAAIAGSSLDQGIYLLSNATAELLKKRISIATVNAVTTRSQKKGENAKGDGKARGIERGTGGKNEIEPEMQLREESLPPIEIGEGAEDLFTQFKITQEEFSKA</sequence>
<comment type="catalytic activity">
    <reaction evidence="17">
        <text>glycyl-L-cysteinyl-[protein] + cholesterol + H(+) = [protein]-C-terminal glycyl cholesterol ester + N-terminal L-cysteinyl-[protein]</text>
        <dbReference type="Rhea" id="RHEA:59504"/>
        <dbReference type="Rhea" id="RHEA-COMP:12707"/>
        <dbReference type="Rhea" id="RHEA-COMP:15369"/>
        <dbReference type="Rhea" id="RHEA-COMP:15374"/>
        <dbReference type="ChEBI" id="CHEBI:15378"/>
        <dbReference type="ChEBI" id="CHEBI:16113"/>
        <dbReference type="ChEBI" id="CHEBI:65250"/>
        <dbReference type="ChEBI" id="CHEBI:143135"/>
        <dbReference type="ChEBI" id="CHEBI:143140"/>
    </reaction>
    <physiologicalReaction direction="left-to-right" evidence="17">
        <dbReference type="Rhea" id="RHEA:59505"/>
    </physiologicalReaction>
</comment>
<evidence type="ECO:0000313" key="24">
    <source>
        <dbReference type="Proteomes" id="UP000807504"/>
    </source>
</evidence>
<keyword evidence="14" id="KW-0449">Lipoprotein</keyword>
<comment type="function">
    <text evidence="16">The C-terminal part of the hedgehog protein precursor displays an autoproteolysis activity that results in the cleavage of the full-length protein into two parts (N-product and C-product). In addition, the C-terminal part displays a cholesterol transferase activity that results by the covalent attachment of a cholesterol moiety to the C-terminal of the newly generated N-product. Once cleaved, the C-product has no signaling activity and diffuses from the cell.</text>
</comment>
<dbReference type="GO" id="GO:0009653">
    <property type="term" value="P:anatomical structure morphogenesis"/>
    <property type="evidence" value="ECO:0007669"/>
    <property type="project" value="UniProtKB-KW"/>
</dbReference>
<dbReference type="PROSITE" id="PS50817">
    <property type="entry name" value="INTEIN_N_TER"/>
    <property type="match status" value="1"/>
</dbReference>
<evidence type="ECO:0000256" key="19">
    <source>
        <dbReference type="SAM" id="MobiDB-lite"/>
    </source>
</evidence>
<organism evidence="23 24">
    <name type="scientific">Argiope bruennichi</name>
    <name type="common">Wasp spider</name>
    <name type="synonym">Aranea bruennichi</name>
    <dbReference type="NCBI Taxonomy" id="94029"/>
    <lineage>
        <taxon>Eukaryota</taxon>
        <taxon>Metazoa</taxon>
        <taxon>Ecdysozoa</taxon>
        <taxon>Arthropoda</taxon>
        <taxon>Chelicerata</taxon>
        <taxon>Arachnida</taxon>
        <taxon>Araneae</taxon>
        <taxon>Araneomorphae</taxon>
        <taxon>Entelegynae</taxon>
        <taxon>Araneoidea</taxon>
        <taxon>Araneidae</taxon>
        <taxon>Argiope</taxon>
    </lineage>
</organism>
<keyword evidence="5" id="KW-0808">Transferase</keyword>
<feature type="chain" id="PRO_5035784560" description="Hedgehog protein" evidence="20">
    <location>
        <begin position="26"/>
        <end position="727"/>
    </location>
</feature>
<dbReference type="EMBL" id="JABXBU010002072">
    <property type="protein sequence ID" value="KAF8776909.1"/>
    <property type="molecule type" value="Genomic_DNA"/>
</dbReference>
<evidence type="ECO:0000256" key="15">
    <source>
        <dbReference type="ARBA" id="ARBA00023301"/>
    </source>
</evidence>
<feature type="region of interest" description="Disordered" evidence="19">
    <location>
        <begin position="663"/>
        <end position="698"/>
    </location>
</feature>
<dbReference type="InterPro" id="IPR009045">
    <property type="entry name" value="Zn_M74/Hedgehog-like"/>
</dbReference>
<evidence type="ECO:0000313" key="23">
    <source>
        <dbReference type="EMBL" id="KAF8776909.1"/>
    </source>
</evidence>
<keyword evidence="11" id="KW-0106">Calcium</keyword>
<evidence type="ECO:0000256" key="17">
    <source>
        <dbReference type="ARBA" id="ARBA00048589"/>
    </source>
</evidence>
<keyword evidence="18" id="KW-0256">Endoplasmic reticulum</keyword>
<dbReference type="InterPro" id="IPR001657">
    <property type="entry name" value="Hedgehog"/>
</dbReference>
<dbReference type="Gene3D" id="3.30.1380.10">
    <property type="match status" value="1"/>
</dbReference>
<evidence type="ECO:0000256" key="18">
    <source>
        <dbReference type="RuleBase" id="RU280812"/>
    </source>
</evidence>
<dbReference type="GO" id="GO:0005113">
    <property type="term" value="F:patched binding"/>
    <property type="evidence" value="ECO:0007669"/>
    <property type="project" value="TreeGrafter"/>
</dbReference>
<dbReference type="SMART" id="SM00306">
    <property type="entry name" value="HintN"/>
    <property type="match status" value="1"/>
</dbReference>
<dbReference type="InterPro" id="IPR036844">
    <property type="entry name" value="Hint_dom_sf"/>
</dbReference>
<evidence type="ECO:0000256" key="4">
    <source>
        <dbReference type="ARBA" id="ARBA00022670"/>
    </source>
</evidence>
<comment type="subcellular location">
    <molecule>Sonic hedgehog protein</molecule>
    <subcellularLocation>
        <location evidence="18">Endoplasmic reticulum membrane</location>
    </subcellularLocation>
    <subcellularLocation>
        <location evidence="18">Golgi apparatus membrane</location>
    </subcellularLocation>
</comment>
<keyword evidence="8 18" id="KW-0732">Signal</keyword>
<comment type="function">
    <molecule>Protein hedgehog</molecule>
    <text evidence="18">The C-terminal part of the hedgehog protein precursor displays an autoproteolysis activity that results in the cleavage of the full-length protein into two parts (N-product and C-product). In addition, the C-terminal part displays a cholesterol transferase activity that results by the covalent attachment of a cholesterol moiety to the C-terminal of the newly generated N-product.</text>
</comment>
<dbReference type="SMART" id="SM00305">
    <property type="entry name" value="HintC"/>
    <property type="match status" value="1"/>
</dbReference>
<keyword evidence="9 18" id="KW-0378">Hydrolase</keyword>
<dbReference type="GO" id="GO:0008233">
    <property type="term" value="F:peptidase activity"/>
    <property type="evidence" value="ECO:0007669"/>
    <property type="project" value="UniProtKB-UniRule"/>
</dbReference>
<dbReference type="InterPro" id="IPR006141">
    <property type="entry name" value="Intein_N"/>
</dbReference>
<keyword evidence="4 18" id="KW-0645">Protease</keyword>
<gene>
    <name evidence="23" type="ORF">HNY73_013846</name>
</gene>
<dbReference type="GO" id="GO:0005789">
    <property type="term" value="C:endoplasmic reticulum membrane"/>
    <property type="evidence" value="ECO:0007669"/>
    <property type="project" value="UniProtKB-SubCell"/>
</dbReference>
<evidence type="ECO:0000256" key="16">
    <source>
        <dbReference type="ARBA" id="ARBA00045369"/>
    </source>
</evidence>
<dbReference type="GO" id="GO:0001708">
    <property type="term" value="P:cell fate specification"/>
    <property type="evidence" value="ECO:0007669"/>
    <property type="project" value="TreeGrafter"/>
</dbReference>
<dbReference type="GO" id="GO:0007367">
    <property type="term" value="P:segment polarity determination"/>
    <property type="evidence" value="ECO:0007669"/>
    <property type="project" value="UniProtKB-KW"/>
</dbReference>
<reference evidence="23" key="1">
    <citation type="journal article" date="2020" name="bioRxiv">
        <title>Chromosome-level reference genome of the European wasp spider Argiope bruennichi: a resource for studies on range expansion and evolutionary adaptation.</title>
        <authorList>
            <person name="Sheffer M.M."/>
            <person name="Hoppe A."/>
            <person name="Krehenwinkel H."/>
            <person name="Uhl G."/>
            <person name="Kuss A.W."/>
            <person name="Jensen L."/>
            <person name="Jensen C."/>
            <person name="Gillespie R.G."/>
            <person name="Hoff K.J."/>
            <person name="Prost S."/>
        </authorList>
    </citation>
    <scope>NUCLEOTIDE SEQUENCE</scope>
</reference>
<dbReference type="FunFam" id="3.30.1380.10:FF:000001">
    <property type="entry name" value="Indian hedgehog"/>
    <property type="match status" value="1"/>
</dbReference>
<dbReference type="SUPFAM" id="SSF55166">
    <property type="entry name" value="Hedgehog/DD-peptidase"/>
    <property type="match status" value="1"/>
</dbReference>
<dbReference type="FunFam" id="2.170.16.10:FF:000001">
    <property type="entry name" value="Indian hedgehog"/>
    <property type="match status" value="1"/>
</dbReference>
<keyword evidence="10 18" id="KW-0068">Autocatalytic cleavage</keyword>
<dbReference type="Gene3D" id="2.170.16.10">
    <property type="entry name" value="Hedgehog/Intein (Hint) domain"/>
    <property type="match status" value="1"/>
</dbReference>
<evidence type="ECO:0000256" key="1">
    <source>
        <dbReference type="ARBA" id="ARBA00010649"/>
    </source>
</evidence>
<dbReference type="InterPro" id="IPR000320">
    <property type="entry name" value="Hedgehog_signalling_dom"/>
</dbReference>
<dbReference type="InterPro" id="IPR001767">
    <property type="entry name" value="Hedgehog_Hint"/>
</dbReference>
<dbReference type="CDD" id="cd00081">
    <property type="entry name" value="Hint"/>
    <property type="match status" value="1"/>
</dbReference>
<keyword evidence="2 18" id="KW-0217">Developmental protein</keyword>
<dbReference type="Proteomes" id="UP000807504">
    <property type="component" value="Unassembled WGS sequence"/>
</dbReference>
<evidence type="ECO:0000256" key="5">
    <source>
        <dbReference type="ARBA" id="ARBA00022679"/>
    </source>
</evidence>
<dbReference type="GO" id="GO:0010468">
    <property type="term" value="P:regulation of gene expression"/>
    <property type="evidence" value="ECO:0007669"/>
    <property type="project" value="TreeGrafter"/>
</dbReference>
<dbReference type="PANTHER" id="PTHR11889">
    <property type="entry name" value="HEDGEHOG"/>
    <property type="match status" value="1"/>
</dbReference>
<dbReference type="GO" id="GO:0005886">
    <property type="term" value="C:plasma membrane"/>
    <property type="evidence" value="ECO:0007669"/>
    <property type="project" value="UniProtKB-SubCell"/>
</dbReference>
<keyword evidence="13" id="KW-0564">Palmitate</keyword>
<dbReference type="GO" id="GO:0005509">
    <property type="term" value="F:calcium ion binding"/>
    <property type="evidence" value="ECO:0007669"/>
    <property type="project" value="TreeGrafter"/>
</dbReference>
<reference evidence="23" key="2">
    <citation type="submission" date="2020-06" db="EMBL/GenBank/DDBJ databases">
        <authorList>
            <person name="Sheffer M."/>
        </authorList>
    </citation>
    <scope>NUCLEOTIDE SEQUENCE</scope>
</reference>
<dbReference type="PANTHER" id="PTHR11889:SF31">
    <property type="entry name" value="PROTEIN HEDGEHOG"/>
    <property type="match status" value="1"/>
</dbReference>
<dbReference type="PRINTS" id="PR00632">
    <property type="entry name" value="SONICHHOG"/>
</dbReference>
<dbReference type="GO" id="GO:0005615">
    <property type="term" value="C:extracellular space"/>
    <property type="evidence" value="ECO:0007669"/>
    <property type="project" value="TreeGrafter"/>
</dbReference>
<evidence type="ECO:0000256" key="7">
    <source>
        <dbReference type="ARBA" id="ARBA00022723"/>
    </source>
</evidence>
<evidence type="ECO:0000256" key="3">
    <source>
        <dbReference type="ARBA" id="ARBA00022475"/>
    </source>
</evidence>
<dbReference type="GO" id="GO:0016540">
    <property type="term" value="P:protein autoprocessing"/>
    <property type="evidence" value="ECO:0007669"/>
    <property type="project" value="InterPro"/>
</dbReference>
<keyword evidence="18" id="KW-0333">Golgi apparatus</keyword>
<dbReference type="GO" id="GO:0007267">
    <property type="term" value="P:cell-cell signaling"/>
    <property type="evidence" value="ECO:0007669"/>
    <property type="project" value="InterPro"/>
</dbReference>
<evidence type="ECO:0000256" key="20">
    <source>
        <dbReference type="SAM" id="SignalP"/>
    </source>
</evidence>
<dbReference type="SUPFAM" id="SSF51294">
    <property type="entry name" value="Hedgehog/intein (Hint) domain"/>
    <property type="match status" value="1"/>
</dbReference>
<feature type="compositionally biased region" description="Basic and acidic residues" evidence="19">
    <location>
        <begin position="688"/>
        <end position="698"/>
    </location>
</feature>
<evidence type="ECO:0000256" key="14">
    <source>
        <dbReference type="ARBA" id="ARBA00023288"/>
    </source>
</evidence>
<dbReference type="Pfam" id="PF01085">
    <property type="entry name" value="HH_signal"/>
    <property type="match status" value="1"/>
</dbReference>
<keyword evidence="12 18" id="KW-0472">Membrane</keyword>
<feature type="signal peptide" evidence="20">
    <location>
        <begin position="1"/>
        <end position="25"/>
    </location>
</feature>
<dbReference type="InterPro" id="IPR003587">
    <property type="entry name" value="Hint_dom_N"/>
</dbReference>